<sequence>MSKGIFHRAELILGTDKMQNIASKKVILFGIGGVGSWCAESLIRTGVMDLTIVDSDRVTASNINRQLMATSKTVGEVKTEALKNRLLDINPNANITSLQKIYSRETSQDFDLNKYDVIIDAIDSLGSKVHLIRAATETDALFVSSMGAALKVDPTRVRVDEFWKVQGCPLARKIRKLVRKVGKPGKPFMCVYSDEVMENIVLDEPTNTEHQPEEKETTGPGDPELVNHDWSDKKAVINGSLAHITAIFGFTLAGLIIQELTK</sequence>
<protein>
    <submittedName>
        <fullName evidence="4">tRNA threonylcarbamoyladenosine dehydratase</fullName>
    </submittedName>
</protein>
<dbReference type="Proteomes" id="UP000708576">
    <property type="component" value="Unassembled WGS sequence"/>
</dbReference>
<dbReference type="InterPro" id="IPR000594">
    <property type="entry name" value="ThiF_NAD_FAD-bd"/>
</dbReference>
<proteinExistence type="predicted"/>
<evidence type="ECO:0000313" key="4">
    <source>
        <dbReference type="EMBL" id="MBS2099986.1"/>
    </source>
</evidence>
<dbReference type="PRINTS" id="PR00086">
    <property type="entry name" value="LLDHDRGNASE"/>
</dbReference>
<dbReference type="SUPFAM" id="SSF69572">
    <property type="entry name" value="Activating enzymes of the ubiquitin-like proteins"/>
    <property type="match status" value="1"/>
</dbReference>
<keyword evidence="2" id="KW-0812">Transmembrane</keyword>
<dbReference type="PANTHER" id="PTHR43267">
    <property type="entry name" value="TRNA THREONYLCARBAMOYLADENOSINE DEHYDRATASE"/>
    <property type="match status" value="1"/>
</dbReference>
<evidence type="ECO:0000313" key="5">
    <source>
        <dbReference type="Proteomes" id="UP000708576"/>
    </source>
</evidence>
<comment type="caution">
    <text evidence="4">The sequence shown here is derived from an EMBL/GenBank/DDBJ whole genome shotgun (WGS) entry which is preliminary data.</text>
</comment>
<reference evidence="4 5" key="1">
    <citation type="journal article" date="2015" name="Int. J. Syst. Evol. Microbiol.">
        <title>Carboxylicivirga linearis sp. nov., isolated from a sea cucumber culture pond.</title>
        <authorList>
            <person name="Wang F.Q."/>
            <person name="Zhou Y.X."/>
            <person name="Lin X.Z."/>
            <person name="Chen G.J."/>
            <person name="Du Z.J."/>
        </authorList>
    </citation>
    <scope>NUCLEOTIDE SEQUENCE [LARGE SCALE GENOMIC DNA]</scope>
    <source>
        <strain evidence="4 5">FB218</strain>
    </source>
</reference>
<keyword evidence="2" id="KW-1133">Transmembrane helix</keyword>
<evidence type="ECO:0000256" key="1">
    <source>
        <dbReference type="SAM" id="MobiDB-lite"/>
    </source>
</evidence>
<feature type="transmembrane region" description="Helical" evidence="2">
    <location>
        <begin position="235"/>
        <end position="257"/>
    </location>
</feature>
<dbReference type="Gene3D" id="3.40.50.720">
    <property type="entry name" value="NAD(P)-binding Rossmann-like Domain"/>
    <property type="match status" value="1"/>
</dbReference>
<feature type="domain" description="THIF-type NAD/FAD binding fold" evidence="3">
    <location>
        <begin position="13"/>
        <end position="168"/>
    </location>
</feature>
<dbReference type="CDD" id="cd00755">
    <property type="entry name" value="YgdL_like"/>
    <property type="match status" value="1"/>
</dbReference>
<dbReference type="InterPro" id="IPR035985">
    <property type="entry name" value="Ubiquitin-activating_enz"/>
</dbReference>
<dbReference type="InterPro" id="IPR045886">
    <property type="entry name" value="ThiF/MoeB/HesA"/>
</dbReference>
<dbReference type="Pfam" id="PF00899">
    <property type="entry name" value="ThiF"/>
    <property type="match status" value="1"/>
</dbReference>
<evidence type="ECO:0000256" key="2">
    <source>
        <dbReference type="SAM" id="Phobius"/>
    </source>
</evidence>
<dbReference type="InterPro" id="IPR001557">
    <property type="entry name" value="L-lactate/malate_DH"/>
</dbReference>
<dbReference type="PANTHER" id="PTHR43267:SF1">
    <property type="entry name" value="TRNA THREONYLCARBAMOYLADENOSINE DEHYDRATASE"/>
    <property type="match status" value="1"/>
</dbReference>
<keyword evidence="5" id="KW-1185">Reference proteome</keyword>
<evidence type="ECO:0000259" key="3">
    <source>
        <dbReference type="Pfam" id="PF00899"/>
    </source>
</evidence>
<gene>
    <name evidence="4" type="ORF">KEM10_16995</name>
</gene>
<keyword evidence="2" id="KW-0472">Membrane</keyword>
<name>A0ABS5K073_9BACT</name>
<feature type="region of interest" description="Disordered" evidence="1">
    <location>
        <begin position="204"/>
        <end position="224"/>
    </location>
</feature>
<organism evidence="4 5">
    <name type="scientific">Carboxylicivirga linearis</name>
    <dbReference type="NCBI Taxonomy" id="1628157"/>
    <lineage>
        <taxon>Bacteria</taxon>
        <taxon>Pseudomonadati</taxon>
        <taxon>Bacteroidota</taxon>
        <taxon>Bacteroidia</taxon>
        <taxon>Marinilabiliales</taxon>
        <taxon>Marinilabiliaceae</taxon>
        <taxon>Carboxylicivirga</taxon>
    </lineage>
</organism>
<dbReference type="EMBL" id="JAGUCO010000017">
    <property type="protein sequence ID" value="MBS2099986.1"/>
    <property type="molecule type" value="Genomic_DNA"/>
</dbReference>
<accession>A0ABS5K073</accession>
<dbReference type="RefSeq" id="WP_212217228.1">
    <property type="nucleotide sequence ID" value="NZ_JAGUCO010000017.1"/>
</dbReference>